<proteinExistence type="predicted"/>
<dbReference type="Proteomes" id="UP000677054">
    <property type="component" value="Unassembled WGS sequence"/>
</dbReference>
<name>A0A7R8XH88_9CRUS</name>
<keyword evidence="3" id="KW-1185">Reference proteome</keyword>
<accession>A0A7R8XH88</accession>
<organism evidence="2">
    <name type="scientific">Darwinula stevensoni</name>
    <dbReference type="NCBI Taxonomy" id="69355"/>
    <lineage>
        <taxon>Eukaryota</taxon>
        <taxon>Metazoa</taxon>
        <taxon>Ecdysozoa</taxon>
        <taxon>Arthropoda</taxon>
        <taxon>Crustacea</taxon>
        <taxon>Oligostraca</taxon>
        <taxon>Ostracoda</taxon>
        <taxon>Podocopa</taxon>
        <taxon>Podocopida</taxon>
        <taxon>Darwinulocopina</taxon>
        <taxon>Darwinuloidea</taxon>
        <taxon>Darwinulidae</taxon>
        <taxon>Darwinula</taxon>
    </lineage>
</organism>
<sequence>MIGWEEMEGGMGSRLEEAADKDKNMDTDIRLATLDARTKAIEDQLSSLRDSLEFNGFENVRAQGEVEILHRLEILESRMEQQNQRLQESFNKAVFDIQTRMTSLLERSMKNHENGQKRHRHTLDTLDQIHHQSSHVNTHLTRVNNFLQDFSPLMRQQLETVDRKVSSLMEQGSQVATQLTIQSKILRDMEAIDNRTMATMNMMAKELMEFEEAALDTVASLDRIVSRAGEPERCHEELTSKLSDGLLEMSQMTDVTISRVQEVNDSMEMALKSLSRIEKAEESQLLRIEEIEKKVDLLLHQQGLPSIGTKEGEPEPQSSFKEHMARLETLEETIRNFINNKLANMYESLWKKHLALEKEVGSLQDLTKSIQTQVLESVQDLEELLTAGNAPQKSKGDDQKSGENGSGEEHSQFKGYIQNLMNHVEEGFRNLFNSQSMFIMLCQGNQQKEPELEMKFEIMEMISDIMEGITNIQNGTQSYKDNLRSIERQLADHNHKVGAAFDQISFEILESANQTLKKINLASTILDDIAKNTEKMMTNFSINSGNAFLQDDLEPHHNLDINPINVNETPPKDTDTMLARSRL</sequence>
<dbReference type="EMBL" id="CAJPEV010001021">
    <property type="protein sequence ID" value="CAG0890206.1"/>
    <property type="molecule type" value="Genomic_DNA"/>
</dbReference>
<dbReference type="EMBL" id="LR900538">
    <property type="protein sequence ID" value="CAD7246041.1"/>
    <property type="molecule type" value="Genomic_DNA"/>
</dbReference>
<evidence type="ECO:0000313" key="2">
    <source>
        <dbReference type="EMBL" id="CAD7246041.1"/>
    </source>
</evidence>
<feature type="region of interest" description="Disordered" evidence="1">
    <location>
        <begin position="1"/>
        <end position="22"/>
    </location>
</feature>
<evidence type="ECO:0000256" key="1">
    <source>
        <dbReference type="SAM" id="MobiDB-lite"/>
    </source>
</evidence>
<gene>
    <name evidence="2" type="ORF">DSTB1V02_LOCUS5905</name>
</gene>
<evidence type="ECO:0000313" key="3">
    <source>
        <dbReference type="Proteomes" id="UP000677054"/>
    </source>
</evidence>
<dbReference type="AlphaFoldDB" id="A0A7R8XH88"/>
<feature type="region of interest" description="Disordered" evidence="1">
    <location>
        <begin position="387"/>
        <end position="410"/>
    </location>
</feature>
<reference evidence="2" key="1">
    <citation type="submission" date="2020-11" db="EMBL/GenBank/DDBJ databases">
        <authorList>
            <person name="Tran Van P."/>
        </authorList>
    </citation>
    <scope>NUCLEOTIDE SEQUENCE</scope>
</reference>
<feature type="compositionally biased region" description="Basic and acidic residues" evidence="1">
    <location>
        <begin position="394"/>
        <end position="410"/>
    </location>
</feature>
<feature type="region of interest" description="Disordered" evidence="1">
    <location>
        <begin position="563"/>
        <end position="583"/>
    </location>
</feature>
<protein>
    <submittedName>
        <fullName evidence="2">Uncharacterized protein</fullName>
    </submittedName>
</protein>